<organism evidence="13 14">
    <name type="scientific">Malassezia cuniculi</name>
    <dbReference type="NCBI Taxonomy" id="948313"/>
    <lineage>
        <taxon>Eukaryota</taxon>
        <taxon>Fungi</taxon>
        <taxon>Dikarya</taxon>
        <taxon>Basidiomycota</taxon>
        <taxon>Ustilaginomycotina</taxon>
        <taxon>Malasseziomycetes</taxon>
        <taxon>Malasseziales</taxon>
        <taxon>Malasseziaceae</taxon>
        <taxon>Malassezia</taxon>
    </lineage>
</organism>
<protein>
    <recommendedName>
        <fullName evidence="1 11">Tyrosine--tRNA ligase</fullName>
        <ecNumber evidence="1 11">6.1.1.1</ecNumber>
    </recommendedName>
    <alternativeName>
        <fullName evidence="8 11">Tyrosyl-tRNA synthetase</fullName>
    </alternativeName>
</protein>
<reference evidence="13" key="1">
    <citation type="submission" date="2023-03" db="EMBL/GenBank/DDBJ databases">
        <title>Mating type loci evolution in Malassezia.</title>
        <authorList>
            <person name="Coelho M.A."/>
        </authorList>
    </citation>
    <scope>NUCLEOTIDE SEQUENCE</scope>
    <source>
        <strain evidence="13">CBS 11721</strain>
    </source>
</reference>
<dbReference type="GO" id="GO:0003723">
    <property type="term" value="F:RNA binding"/>
    <property type="evidence" value="ECO:0007669"/>
    <property type="project" value="UniProtKB-KW"/>
</dbReference>
<keyword evidence="7 11" id="KW-0030">Aminoacyl-tRNA synthetase</keyword>
<dbReference type="InterPro" id="IPR024088">
    <property type="entry name" value="Tyr-tRNA-ligase_bac-type"/>
</dbReference>
<dbReference type="GO" id="GO:0006437">
    <property type="term" value="P:tyrosyl-tRNA aminoacylation"/>
    <property type="evidence" value="ECO:0007669"/>
    <property type="project" value="InterPro"/>
</dbReference>
<dbReference type="InterPro" id="IPR054608">
    <property type="entry name" value="SYY-like_C"/>
</dbReference>
<evidence type="ECO:0000256" key="10">
    <source>
        <dbReference type="PROSITE-ProRule" id="PRU00182"/>
    </source>
</evidence>
<dbReference type="InterPro" id="IPR014729">
    <property type="entry name" value="Rossmann-like_a/b/a_fold"/>
</dbReference>
<accession>A0AAF0ETE6</accession>
<comment type="similarity">
    <text evidence="11">Belongs to the class-I aminoacyl-tRNA synthetase family.</text>
</comment>
<dbReference type="GO" id="GO:0005829">
    <property type="term" value="C:cytosol"/>
    <property type="evidence" value="ECO:0007669"/>
    <property type="project" value="TreeGrafter"/>
</dbReference>
<keyword evidence="3 11" id="KW-0547">Nucleotide-binding</keyword>
<dbReference type="GO" id="GO:0005524">
    <property type="term" value="F:ATP binding"/>
    <property type="evidence" value="ECO:0007669"/>
    <property type="project" value="UniProtKB-KW"/>
</dbReference>
<keyword evidence="5 10" id="KW-0694">RNA-binding</keyword>
<dbReference type="CDD" id="cd00165">
    <property type="entry name" value="S4"/>
    <property type="match status" value="1"/>
</dbReference>
<evidence type="ECO:0000256" key="11">
    <source>
        <dbReference type="RuleBase" id="RU361234"/>
    </source>
</evidence>
<dbReference type="Pfam" id="PF22421">
    <property type="entry name" value="SYY_C-terminal"/>
    <property type="match status" value="1"/>
</dbReference>
<evidence type="ECO:0000256" key="8">
    <source>
        <dbReference type="ARBA" id="ARBA00033323"/>
    </source>
</evidence>
<dbReference type="GO" id="GO:0005739">
    <property type="term" value="C:mitochondrion"/>
    <property type="evidence" value="ECO:0007669"/>
    <property type="project" value="TreeGrafter"/>
</dbReference>
<evidence type="ECO:0000256" key="6">
    <source>
        <dbReference type="ARBA" id="ARBA00022917"/>
    </source>
</evidence>
<dbReference type="NCBIfam" id="TIGR00234">
    <property type="entry name" value="tyrS"/>
    <property type="match status" value="1"/>
</dbReference>
<keyword evidence="6 11" id="KW-0648">Protein biosynthesis</keyword>
<dbReference type="CDD" id="cd00805">
    <property type="entry name" value="TyrRS_core"/>
    <property type="match status" value="1"/>
</dbReference>
<dbReference type="Pfam" id="PF00579">
    <property type="entry name" value="tRNA-synt_1b"/>
    <property type="match status" value="1"/>
</dbReference>
<sequence length="490" mass="53708">MLRIARATRTFAQVRRLATRANGLLSELEARGLVQETTSSALRTHIDTRADDKLVQRTIYSGVDPSAQSLHVGNLLPLLGLLHFARHGHRALVLVGGATGAIGDPSGRSSERSALDAECLDANMRAIRKQVREFFVNANAYLARRGRSSAKPLEVTQDAIASARLFDGLDIWLLNNLEWTQDVSVLDFLGRVGRYARVTDMLARDSVKSRLTSTDSSGPVGLSFTELSYQLLQAFDFDVLHTKWNCSIQLGGSDQLGNISAGIDLIRRRLAAAGTDMKAEPAYGLTLPLLTTASGAKFGKSAGNAVWISSELLSDFDFYQYFMRSSDADVGRYMRTLTLMNHEEIEAVLAEHATEPSRRIAQTRLADEMTELVRGVDAVRRARTATGVLFGRNVSELSVDDVLSTFDGDSRLVRISRDEWVNSELLSLLVHVRLVKSKGEGRRLIQNGGVYANGTPVQDVGATFGQDALLHNTFAVLRVGKANHRIVVVE</sequence>
<dbReference type="Gene3D" id="3.40.50.620">
    <property type="entry name" value="HUPs"/>
    <property type="match status" value="1"/>
</dbReference>
<dbReference type="PROSITE" id="PS00178">
    <property type="entry name" value="AA_TRNA_LIGASE_I"/>
    <property type="match status" value="1"/>
</dbReference>
<evidence type="ECO:0000256" key="7">
    <source>
        <dbReference type="ARBA" id="ARBA00023146"/>
    </source>
</evidence>
<comment type="catalytic activity">
    <reaction evidence="9 11">
        <text>tRNA(Tyr) + L-tyrosine + ATP = L-tyrosyl-tRNA(Tyr) + AMP + diphosphate + H(+)</text>
        <dbReference type="Rhea" id="RHEA:10220"/>
        <dbReference type="Rhea" id="RHEA-COMP:9706"/>
        <dbReference type="Rhea" id="RHEA-COMP:9707"/>
        <dbReference type="ChEBI" id="CHEBI:15378"/>
        <dbReference type="ChEBI" id="CHEBI:30616"/>
        <dbReference type="ChEBI" id="CHEBI:33019"/>
        <dbReference type="ChEBI" id="CHEBI:58315"/>
        <dbReference type="ChEBI" id="CHEBI:78442"/>
        <dbReference type="ChEBI" id="CHEBI:78536"/>
        <dbReference type="ChEBI" id="CHEBI:456215"/>
        <dbReference type="EC" id="6.1.1.1"/>
    </reaction>
</comment>
<dbReference type="InterPro" id="IPR002307">
    <property type="entry name" value="Tyr-tRNA-ligase"/>
</dbReference>
<evidence type="ECO:0000256" key="2">
    <source>
        <dbReference type="ARBA" id="ARBA00022598"/>
    </source>
</evidence>
<dbReference type="InterPro" id="IPR036986">
    <property type="entry name" value="S4_RNA-bd_sf"/>
</dbReference>
<dbReference type="HAMAP" id="MF_02006">
    <property type="entry name" value="Tyr_tRNA_synth_type1"/>
    <property type="match status" value="1"/>
</dbReference>
<evidence type="ECO:0000256" key="5">
    <source>
        <dbReference type="ARBA" id="ARBA00022884"/>
    </source>
</evidence>
<keyword evidence="2 11" id="KW-0436">Ligase</keyword>
<dbReference type="InterPro" id="IPR024107">
    <property type="entry name" value="Tyr-tRNA-ligase_bac_1"/>
</dbReference>
<dbReference type="Gene3D" id="1.10.240.10">
    <property type="entry name" value="Tyrosyl-Transfer RNA Synthetase"/>
    <property type="match status" value="1"/>
</dbReference>
<keyword evidence="4 11" id="KW-0067">ATP-binding</keyword>
<gene>
    <name evidence="13" type="primary">MSY1</name>
    <name evidence="13" type="ORF">MCUN1_003365</name>
</gene>
<dbReference type="InterPro" id="IPR002305">
    <property type="entry name" value="aa-tRNA-synth_Ic"/>
</dbReference>
<dbReference type="InterPro" id="IPR001412">
    <property type="entry name" value="aa-tRNA-synth_I_CS"/>
</dbReference>
<dbReference type="EC" id="6.1.1.1" evidence="1 11"/>
<evidence type="ECO:0000256" key="4">
    <source>
        <dbReference type="ARBA" id="ARBA00022840"/>
    </source>
</evidence>
<dbReference type="SUPFAM" id="SSF52374">
    <property type="entry name" value="Nucleotidylyl transferase"/>
    <property type="match status" value="1"/>
</dbReference>
<dbReference type="AlphaFoldDB" id="A0AAF0ETE6"/>
<dbReference type="PANTHER" id="PTHR11766:SF0">
    <property type="entry name" value="TYROSINE--TRNA LIGASE, MITOCHONDRIAL"/>
    <property type="match status" value="1"/>
</dbReference>
<evidence type="ECO:0000256" key="9">
    <source>
        <dbReference type="ARBA" id="ARBA00048248"/>
    </source>
</evidence>
<dbReference type="FunFam" id="1.10.240.10:FF:000001">
    <property type="entry name" value="Tyrosine--tRNA ligase"/>
    <property type="match status" value="1"/>
</dbReference>
<dbReference type="PRINTS" id="PR01040">
    <property type="entry name" value="TRNASYNTHTYR"/>
</dbReference>
<dbReference type="Proteomes" id="UP001219933">
    <property type="component" value="Chromosome 5"/>
</dbReference>
<dbReference type="PROSITE" id="PS50889">
    <property type="entry name" value="S4"/>
    <property type="match status" value="1"/>
</dbReference>
<keyword evidence="14" id="KW-1185">Reference proteome</keyword>
<evidence type="ECO:0000256" key="1">
    <source>
        <dbReference type="ARBA" id="ARBA00013160"/>
    </source>
</evidence>
<dbReference type="EMBL" id="CP119881">
    <property type="protein sequence ID" value="WFD36486.1"/>
    <property type="molecule type" value="Genomic_DNA"/>
</dbReference>
<dbReference type="Gene3D" id="3.10.290.10">
    <property type="entry name" value="RNA-binding S4 domain"/>
    <property type="match status" value="1"/>
</dbReference>
<evidence type="ECO:0000259" key="12">
    <source>
        <dbReference type="Pfam" id="PF22421"/>
    </source>
</evidence>
<evidence type="ECO:0000313" key="13">
    <source>
        <dbReference type="EMBL" id="WFD36486.1"/>
    </source>
</evidence>
<dbReference type="PANTHER" id="PTHR11766">
    <property type="entry name" value="TYROSYL-TRNA SYNTHETASE"/>
    <property type="match status" value="1"/>
</dbReference>
<feature type="domain" description="Tyrosine--tRNA ligase SYY-like C-terminal" evidence="12">
    <location>
        <begin position="422"/>
        <end position="486"/>
    </location>
</feature>
<evidence type="ECO:0000313" key="14">
    <source>
        <dbReference type="Proteomes" id="UP001219933"/>
    </source>
</evidence>
<dbReference type="SUPFAM" id="SSF55174">
    <property type="entry name" value="Alpha-L RNA-binding motif"/>
    <property type="match status" value="1"/>
</dbReference>
<dbReference type="GO" id="GO:0004831">
    <property type="term" value="F:tyrosine-tRNA ligase activity"/>
    <property type="evidence" value="ECO:0007669"/>
    <property type="project" value="UniProtKB-EC"/>
</dbReference>
<name>A0AAF0ETE6_9BASI</name>
<evidence type="ECO:0000256" key="3">
    <source>
        <dbReference type="ARBA" id="ARBA00022741"/>
    </source>
</evidence>
<proteinExistence type="inferred from homology"/>